<evidence type="ECO:0000259" key="4">
    <source>
        <dbReference type="PROSITE" id="PS50102"/>
    </source>
</evidence>
<feature type="region of interest" description="Disordered" evidence="3">
    <location>
        <begin position="472"/>
        <end position="497"/>
    </location>
</feature>
<dbReference type="PROSITE" id="PS50102">
    <property type="entry name" value="RRM"/>
    <property type="match status" value="2"/>
</dbReference>
<comment type="caution">
    <text evidence="5">The sequence shown here is derived from an EMBL/GenBank/DDBJ whole genome shotgun (WGS) entry which is preliminary data.</text>
</comment>
<name>A0ABD3IYX3_EUCGL</name>
<organism evidence="5 6">
    <name type="scientific">Eucalyptus globulus</name>
    <name type="common">Tasmanian blue gum</name>
    <dbReference type="NCBI Taxonomy" id="34317"/>
    <lineage>
        <taxon>Eukaryota</taxon>
        <taxon>Viridiplantae</taxon>
        <taxon>Streptophyta</taxon>
        <taxon>Embryophyta</taxon>
        <taxon>Tracheophyta</taxon>
        <taxon>Spermatophyta</taxon>
        <taxon>Magnoliopsida</taxon>
        <taxon>eudicotyledons</taxon>
        <taxon>Gunneridae</taxon>
        <taxon>Pentapetalae</taxon>
        <taxon>rosids</taxon>
        <taxon>malvids</taxon>
        <taxon>Myrtales</taxon>
        <taxon>Myrtaceae</taxon>
        <taxon>Myrtoideae</taxon>
        <taxon>Eucalypteae</taxon>
        <taxon>Eucalyptus</taxon>
    </lineage>
</organism>
<feature type="compositionally biased region" description="Low complexity" evidence="3">
    <location>
        <begin position="28"/>
        <end position="48"/>
    </location>
</feature>
<feature type="compositionally biased region" description="Gly residues" evidence="3">
    <location>
        <begin position="487"/>
        <end position="497"/>
    </location>
</feature>
<gene>
    <name evidence="5" type="ORF">ACJRO7_003601</name>
</gene>
<dbReference type="PANTHER" id="PTHR48024:SF9">
    <property type="entry name" value="UBP1-ASSOCIATED PROTEINS 1A-RELATED"/>
    <property type="match status" value="1"/>
</dbReference>
<protein>
    <recommendedName>
        <fullName evidence="4">RRM domain-containing protein</fullName>
    </recommendedName>
</protein>
<evidence type="ECO:0000313" key="5">
    <source>
        <dbReference type="EMBL" id="KAL3718493.1"/>
    </source>
</evidence>
<dbReference type="InterPro" id="IPR050886">
    <property type="entry name" value="RNA-binding_reg"/>
</dbReference>
<evidence type="ECO:0000256" key="1">
    <source>
        <dbReference type="ARBA" id="ARBA00022884"/>
    </source>
</evidence>
<dbReference type="AlphaFoldDB" id="A0ABD3IYX3"/>
<dbReference type="Gene3D" id="3.30.70.330">
    <property type="match status" value="2"/>
</dbReference>
<feature type="domain" description="RRM" evidence="4">
    <location>
        <begin position="179"/>
        <end position="256"/>
    </location>
</feature>
<sequence length="497" mass="52558">MAKKRKLRSSDPSPAKSAEPQDQQEPSQAGQPEPVPEEAAQQEPQGMAVDDPAQKDPASEVEPQTGEPKPEKAEGRPEGEGEERELEQEERADLNAPSGGGGDGGVASEPEASPANGAADENNEEEEEDGDDVDEEPVEKLLEPFTKEQLTMVLKQAVAKHPDLIESVRGVADADPAHRKIFVHGLGWDATADALISVFGKYGEIEDCKAVTDRVSGKSKGYAFILFKHRSGARKALKQPQKKIGNRITSCQLASTGPVPAPPPSAPPVSEYTLRKIFVSNVSAEVDAEKLLEYFKQFGEVEEGPLGLDKQTGKPKGFALFVYRSAESAKRALEEPYKNFEGITLHCQKAIDGPKPGKNFSGHQQHHHYHQQQYSHPRKDKNKYAAGSGSAPGHLMAPPGPTVGFNAGAAQAFNPALGQALTAILATQGAGLGIGNLLGGIGAPPMNQGGMPGGYGGQPAGSYGMQPGIQGIYQNPQMGQGTSGRPPQGGGPPYMGH</sequence>
<evidence type="ECO:0000256" key="3">
    <source>
        <dbReference type="SAM" id="MobiDB-lite"/>
    </source>
</evidence>
<feature type="compositionally biased region" description="Acidic residues" evidence="3">
    <location>
        <begin position="121"/>
        <end position="135"/>
    </location>
</feature>
<dbReference type="GO" id="GO:0003723">
    <property type="term" value="F:RNA binding"/>
    <property type="evidence" value="ECO:0007669"/>
    <property type="project" value="UniProtKB-UniRule"/>
</dbReference>
<evidence type="ECO:0000256" key="2">
    <source>
        <dbReference type="PROSITE-ProRule" id="PRU00176"/>
    </source>
</evidence>
<feature type="region of interest" description="Disordered" evidence="3">
    <location>
        <begin position="1"/>
        <end position="135"/>
    </location>
</feature>
<proteinExistence type="predicted"/>
<feature type="compositionally biased region" description="Polar residues" evidence="3">
    <location>
        <begin position="472"/>
        <end position="485"/>
    </location>
</feature>
<accession>A0ABD3IYX3</accession>
<dbReference type="Pfam" id="PF00076">
    <property type="entry name" value="RRM_1"/>
    <property type="match status" value="2"/>
</dbReference>
<dbReference type="SUPFAM" id="SSF54928">
    <property type="entry name" value="RNA-binding domain, RBD"/>
    <property type="match status" value="2"/>
</dbReference>
<keyword evidence="6" id="KW-1185">Reference proteome</keyword>
<reference evidence="5 6" key="1">
    <citation type="submission" date="2024-11" db="EMBL/GenBank/DDBJ databases">
        <title>Chromosome-level genome assembly of Eucalyptus globulus Labill. provides insights into its genome evolution.</title>
        <authorList>
            <person name="Li X."/>
        </authorList>
    </citation>
    <scope>NUCLEOTIDE SEQUENCE [LARGE SCALE GENOMIC DNA]</scope>
    <source>
        <strain evidence="5">CL2024</strain>
        <tissue evidence="5">Fresh tender leaves</tissue>
    </source>
</reference>
<feature type="compositionally biased region" description="Basic and acidic residues" evidence="3">
    <location>
        <begin position="68"/>
        <end position="79"/>
    </location>
</feature>
<dbReference type="EMBL" id="JBJKBG010000010">
    <property type="protein sequence ID" value="KAL3718493.1"/>
    <property type="molecule type" value="Genomic_DNA"/>
</dbReference>
<dbReference type="InterPro" id="IPR035979">
    <property type="entry name" value="RBD_domain_sf"/>
</dbReference>
<dbReference type="InterPro" id="IPR012677">
    <property type="entry name" value="Nucleotide-bd_a/b_plait_sf"/>
</dbReference>
<feature type="region of interest" description="Disordered" evidence="3">
    <location>
        <begin position="351"/>
        <end position="398"/>
    </location>
</feature>
<dbReference type="Proteomes" id="UP001634007">
    <property type="component" value="Unassembled WGS sequence"/>
</dbReference>
<dbReference type="InterPro" id="IPR000504">
    <property type="entry name" value="RRM_dom"/>
</dbReference>
<feature type="compositionally biased region" description="Basic residues" evidence="3">
    <location>
        <begin position="364"/>
        <end position="381"/>
    </location>
</feature>
<keyword evidence="1 2" id="KW-0694">RNA-binding</keyword>
<evidence type="ECO:0000313" key="6">
    <source>
        <dbReference type="Proteomes" id="UP001634007"/>
    </source>
</evidence>
<dbReference type="SMART" id="SM00360">
    <property type="entry name" value="RRM"/>
    <property type="match status" value="2"/>
</dbReference>
<feature type="compositionally biased region" description="Acidic residues" evidence="3">
    <location>
        <begin position="80"/>
        <end position="90"/>
    </location>
</feature>
<feature type="domain" description="RRM" evidence="4">
    <location>
        <begin position="275"/>
        <end position="351"/>
    </location>
</feature>
<dbReference type="PANTHER" id="PTHR48024">
    <property type="entry name" value="GEO13361P1-RELATED"/>
    <property type="match status" value="1"/>
</dbReference>